<name>C5XT91_SORBI</name>
<keyword evidence="2" id="KW-0732">Signal</keyword>
<organism evidence="3 4">
    <name type="scientific">Sorghum bicolor</name>
    <name type="common">Sorghum</name>
    <name type="synonym">Sorghum vulgare</name>
    <dbReference type="NCBI Taxonomy" id="4558"/>
    <lineage>
        <taxon>Eukaryota</taxon>
        <taxon>Viridiplantae</taxon>
        <taxon>Streptophyta</taxon>
        <taxon>Embryophyta</taxon>
        <taxon>Tracheophyta</taxon>
        <taxon>Spermatophyta</taxon>
        <taxon>Magnoliopsida</taxon>
        <taxon>Liliopsida</taxon>
        <taxon>Poales</taxon>
        <taxon>Poaceae</taxon>
        <taxon>PACMAD clade</taxon>
        <taxon>Panicoideae</taxon>
        <taxon>Andropogonodae</taxon>
        <taxon>Andropogoneae</taxon>
        <taxon>Sorghinae</taxon>
        <taxon>Sorghum</taxon>
    </lineage>
</organism>
<dbReference type="OMA" id="VCMVRCA"/>
<gene>
    <name evidence="3" type="ORF">SORBI_3004G159200</name>
</gene>
<proteinExistence type="predicted"/>
<dbReference type="Proteomes" id="UP000000768">
    <property type="component" value="Chromosome 4"/>
</dbReference>
<keyword evidence="4" id="KW-1185">Reference proteome</keyword>
<accession>C5XT91</accession>
<dbReference type="EMBL" id="CM000763">
    <property type="protein sequence ID" value="EES05147.2"/>
    <property type="molecule type" value="Genomic_DNA"/>
</dbReference>
<feature type="compositionally biased region" description="Pro residues" evidence="1">
    <location>
        <begin position="139"/>
        <end position="186"/>
    </location>
</feature>
<evidence type="ECO:0000313" key="3">
    <source>
        <dbReference type="EMBL" id="EES05147.2"/>
    </source>
</evidence>
<dbReference type="HOGENOM" id="CLU_042594_1_1_1"/>
<reference evidence="4" key="2">
    <citation type="journal article" date="2018" name="Plant J.">
        <title>The Sorghum bicolor reference genome: improved assembly, gene annotations, a transcriptome atlas, and signatures of genome organization.</title>
        <authorList>
            <person name="McCormick R.F."/>
            <person name="Truong S.K."/>
            <person name="Sreedasyam A."/>
            <person name="Jenkins J."/>
            <person name="Shu S."/>
            <person name="Sims D."/>
            <person name="Kennedy M."/>
            <person name="Amirebrahimi M."/>
            <person name="Weers B.D."/>
            <person name="McKinley B."/>
            <person name="Mattison A."/>
            <person name="Morishige D.T."/>
            <person name="Grimwood J."/>
            <person name="Schmutz J."/>
            <person name="Mullet J.E."/>
        </authorList>
    </citation>
    <scope>NUCLEOTIDE SEQUENCE [LARGE SCALE GENOMIC DNA]</scope>
    <source>
        <strain evidence="4">cv. BTx623</strain>
    </source>
</reference>
<feature type="signal peptide" evidence="2">
    <location>
        <begin position="1"/>
        <end position="29"/>
    </location>
</feature>
<reference evidence="3 4" key="1">
    <citation type="journal article" date="2009" name="Nature">
        <title>The Sorghum bicolor genome and the diversification of grasses.</title>
        <authorList>
            <person name="Paterson A.H."/>
            <person name="Bowers J.E."/>
            <person name="Bruggmann R."/>
            <person name="Dubchak I."/>
            <person name="Grimwood J."/>
            <person name="Gundlach H."/>
            <person name="Haberer G."/>
            <person name="Hellsten U."/>
            <person name="Mitros T."/>
            <person name="Poliakov A."/>
            <person name="Schmutz J."/>
            <person name="Spannagl M."/>
            <person name="Tang H."/>
            <person name="Wang X."/>
            <person name="Wicker T."/>
            <person name="Bharti A.K."/>
            <person name="Chapman J."/>
            <person name="Feltus F.A."/>
            <person name="Gowik U."/>
            <person name="Grigoriev I.V."/>
            <person name="Lyons E."/>
            <person name="Maher C.A."/>
            <person name="Martis M."/>
            <person name="Narechania A."/>
            <person name="Otillar R.P."/>
            <person name="Penning B.W."/>
            <person name="Salamov A.A."/>
            <person name="Wang Y."/>
            <person name="Zhang L."/>
            <person name="Carpita N.C."/>
            <person name="Freeling M."/>
            <person name="Gingle A.R."/>
            <person name="Hash C.T."/>
            <person name="Keller B."/>
            <person name="Klein P."/>
            <person name="Kresovich S."/>
            <person name="McCann M.C."/>
            <person name="Ming R."/>
            <person name="Peterson D.G."/>
            <person name="Mehboob-ur-Rahman"/>
            <person name="Ware D."/>
            <person name="Westhoff P."/>
            <person name="Mayer K.F."/>
            <person name="Messing J."/>
            <person name="Rokhsar D.S."/>
        </authorList>
    </citation>
    <scope>NUCLEOTIDE SEQUENCE [LARGE SCALE GENOMIC DNA]</scope>
    <source>
        <strain evidence="4">cv. BTx623</strain>
    </source>
</reference>
<protein>
    <submittedName>
        <fullName evidence="3">Uncharacterized protein</fullName>
    </submittedName>
</protein>
<dbReference type="KEGG" id="sbi:8056800"/>
<feature type="region of interest" description="Disordered" evidence="1">
    <location>
        <begin position="139"/>
        <end position="208"/>
    </location>
</feature>
<dbReference type="STRING" id="4558.C5XT91"/>
<evidence type="ECO:0000256" key="2">
    <source>
        <dbReference type="SAM" id="SignalP"/>
    </source>
</evidence>
<evidence type="ECO:0000256" key="1">
    <source>
        <dbReference type="SAM" id="MobiDB-lite"/>
    </source>
</evidence>
<evidence type="ECO:0000313" key="4">
    <source>
        <dbReference type="Proteomes" id="UP000000768"/>
    </source>
</evidence>
<dbReference type="AlphaFoldDB" id="C5XT91"/>
<dbReference type="Gramene" id="EES05147">
    <property type="protein sequence ID" value="EES05147"/>
    <property type="gene ID" value="SORBI_3004G159200"/>
</dbReference>
<sequence length="250" mass="26143">MVATAMAGGSARASAGSFLLLLFVALACGVADLASAGATAGASATVVAFSGRGGDYDYDDDNDNNNNNAAALLTTMPPSTSYPTAELNGFMQCLMGCFTQVFGCSFGCMGKQGGDLPLCIISCDQKSIVCMVRCALSPSPSPPKPSPPGPKPPSPKPPKPPTPPKPAPPGPPYPGPPTPKPPTPEPPKARASTRPALHPALRHRRTQDRNICLNMPTCASYPPIHSTSKYILHKMSINIFIITVKLKKRY</sequence>
<dbReference type="PRINTS" id="PR01217">
    <property type="entry name" value="PRICHEXTENSN"/>
</dbReference>
<dbReference type="InParanoid" id="C5XT91"/>
<feature type="chain" id="PRO_5008412373" evidence="2">
    <location>
        <begin position="30"/>
        <end position="250"/>
    </location>
</feature>